<dbReference type="GO" id="GO:0004040">
    <property type="term" value="F:amidase activity"/>
    <property type="evidence" value="ECO:0007669"/>
    <property type="project" value="UniProtKB-EC"/>
</dbReference>
<dbReference type="PANTHER" id="PTHR11895">
    <property type="entry name" value="TRANSAMIDASE"/>
    <property type="match status" value="1"/>
</dbReference>
<dbReference type="InterPro" id="IPR036928">
    <property type="entry name" value="AS_sf"/>
</dbReference>
<name>A0ABW3N4K6_9MICO</name>
<dbReference type="InterPro" id="IPR023631">
    <property type="entry name" value="Amidase_dom"/>
</dbReference>
<dbReference type="Proteomes" id="UP001597046">
    <property type="component" value="Unassembled WGS sequence"/>
</dbReference>
<protein>
    <submittedName>
        <fullName evidence="3">Amidase</fullName>
        <ecNumber evidence="3">3.5.1.4</ecNumber>
    </submittedName>
</protein>
<evidence type="ECO:0000259" key="2">
    <source>
        <dbReference type="Pfam" id="PF01425"/>
    </source>
</evidence>
<dbReference type="InterPro" id="IPR000120">
    <property type="entry name" value="Amidase"/>
</dbReference>
<dbReference type="EMBL" id="JBHTKH010000024">
    <property type="protein sequence ID" value="MFD1056709.1"/>
    <property type="molecule type" value="Genomic_DNA"/>
</dbReference>
<dbReference type="EC" id="3.5.1.4" evidence="3"/>
<keyword evidence="3" id="KW-0378">Hydrolase</keyword>
<comment type="caution">
    <text evidence="3">The sequence shown here is derived from an EMBL/GenBank/DDBJ whole genome shotgun (WGS) entry which is preliminary data.</text>
</comment>
<evidence type="ECO:0000313" key="3">
    <source>
        <dbReference type="EMBL" id="MFD1056709.1"/>
    </source>
</evidence>
<organism evidence="3 4">
    <name type="scientific">Terrabacter terrigena</name>
    <dbReference type="NCBI Taxonomy" id="574718"/>
    <lineage>
        <taxon>Bacteria</taxon>
        <taxon>Bacillati</taxon>
        <taxon>Actinomycetota</taxon>
        <taxon>Actinomycetes</taxon>
        <taxon>Micrococcales</taxon>
        <taxon>Intrasporangiaceae</taxon>
        <taxon>Terrabacter</taxon>
    </lineage>
</organism>
<dbReference type="PANTHER" id="PTHR11895:SF173">
    <property type="entry name" value="GLUTAMYL-TRNA AMIDOTRANSFERASE SUBUNIT A"/>
    <property type="match status" value="1"/>
</dbReference>
<accession>A0ABW3N4K6</accession>
<dbReference type="Gene3D" id="3.90.1300.10">
    <property type="entry name" value="Amidase signature (AS) domain"/>
    <property type="match status" value="1"/>
</dbReference>
<proteinExistence type="predicted"/>
<reference evidence="4" key="1">
    <citation type="journal article" date="2019" name="Int. J. Syst. Evol. Microbiol.">
        <title>The Global Catalogue of Microorganisms (GCM) 10K type strain sequencing project: providing services to taxonomists for standard genome sequencing and annotation.</title>
        <authorList>
            <consortium name="The Broad Institute Genomics Platform"/>
            <consortium name="The Broad Institute Genome Sequencing Center for Infectious Disease"/>
            <person name="Wu L."/>
            <person name="Ma J."/>
        </authorList>
    </citation>
    <scope>NUCLEOTIDE SEQUENCE [LARGE SCALE GENOMIC DNA]</scope>
    <source>
        <strain evidence="4">CCUG 57508</strain>
    </source>
</reference>
<dbReference type="RefSeq" id="WP_386054817.1">
    <property type="nucleotide sequence ID" value="NZ_JBHTKH010000024.1"/>
</dbReference>
<keyword evidence="4" id="KW-1185">Reference proteome</keyword>
<dbReference type="NCBIfam" id="NF005450">
    <property type="entry name" value="PRK07042.1"/>
    <property type="match status" value="1"/>
</dbReference>
<dbReference type="Pfam" id="PF01425">
    <property type="entry name" value="Amidase"/>
    <property type="match status" value="1"/>
</dbReference>
<dbReference type="SUPFAM" id="SSF75304">
    <property type="entry name" value="Amidase signature (AS) enzymes"/>
    <property type="match status" value="1"/>
</dbReference>
<gene>
    <name evidence="3" type="ORF">ACFQ2V_20575</name>
</gene>
<evidence type="ECO:0000256" key="1">
    <source>
        <dbReference type="SAM" id="MobiDB-lite"/>
    </source>
</evidence>
<sequence>MPHPSGRPAGLTATDLVRAYALRDLSPVEVLHDVADVIRTREPEVNAFWRLDLEAAEAAARESEARWRRGDPAGPIDGVPVTIKENLGRAGVPMPAGNAGVEPVVPTRSSPVAERVEESGGVVLGSTVMPDWGMLSSGVSSLHGVTRSPWNPALTTGGSSSGAGAAAAGGYGPLHVGTDIGGSIRLPGTWLGLTTLKPSAGRVPLDTPYLGRAAGPMTRSARDAALLLSVISRPDPRDWTSLPPTDLGTVLPPEPLDVRGLRVGLHLDAGCGLALDAEVRCAVEAAANVFAEAGAEVVPLDPFMTPRMLRDLDEFWRVRSLNDFDALPPDARERVLPFIQRWVLAVRDVDGGSVLRDYASIMALQQATVAATEAFDLVLSPVAPVAAFPAEWPMPWGEDDLGMAHIGFTVPYNMSGQPAASVNCGFTADGRTIGLQVSGRRFDDVGVLRAVDWYEEHRGADATPVWPIPAAGENRG</sequence>
<feature type="domain" description="Amidase" evidence="2">
    <location>
        <begin position="32"/>
        <end position="448"/>
    </location>
</feature>
<evidence type="ECO:0000313" key="4">
    <source>
        <dbReference type="Proteomes" id="UP001597046"/>
    </source>
</evidence>
<feature type="region of interest" description="Disordered" evidence="1">
    <location>
        <begin position="94"/>
        <end position="117"/>
    </location>
</feature>